<evidence type="ECO:0000313" key="3">
    <source>
        <dbReference type="Proteomes" id="UP000681414"/>
    </source>
</evidence>
<proteinExistence type="predicted"/>
<feature type="transmembrane region" description="Helical" evidence="1">
    <location>
        <begin position="6"/>
        <end position="27"/>
    </location>
</feature>
<reference evidence="2 3" key="1">
    <citation type="submission" date="2021-05" db="EMBL/GenBank/DDBJ databases">
        <title>Novel Bacillus species.</title>
        <authorList>
            <person name="Liu G."/>
        </authorList>
    </citation>
    <scope>NUCLEOTIDE SEQUENCE [LARGE SCALE GENOMIC DNA]</scope>
    <source>
        <strain evidence="3">FJAT-49780</strain>
    </source>
</reference>
<comment type="caution">
    <text evidence="2">The sequence shown here is derived from an EMBL/GenBank/DDBJ whole genome shotgun (WGS) entry which is preliminary data.</text>
</comment>
<evidence type="ECO:0000256" key="1">
    <source>
        <dbReference type="SAM" id="Phobius"/>
    </source>
</evidence>
<protein>
    <recommendedName>
        <fullName evidence="4">PCZ2.2</fullName>
    </recommendedName>
</protein>
<dbReference type="Proteomes" id="UP000681414">
    <property type="component" value="Unassembled WGS sequence"/>
</dbReference>
<keyword evidence="1" id="KW-0472">Membrane</keyword>
<feature type="transmembrane region" description="Helical" evidence="1">
    <location>
        <begin position="39"/>
        <end position="61"/>
    </location>
</feature>
<keyword evidence="1" id="KW-0812">Transmembrane</keyword>
<evidence type="ECO:0000313" key="2">
    <source>
        <dbReference type="EMBL" id="MBS4197372.1"/>
    </source>
</evidence>
<keyword evidence="3" id="KW-1185">Reference proteome</keyword>
<keyword evidence="1" id="KW-1133">Transmembrane helix</keyword>
<dbReference type="AlphaFoldDB" id="A0A942YI97"/>
<name>A0A942YI97_9BACI</name>
<evidence type="ECO:0008006" key="4">
    <source>
        <dbReference type="Google" id="ProtNLM"/>
    </source>
</evidence>
<gene>
    <name evidence="2" type="ORF">KHA97_20215</name>
</gene>
<organism evidence="2 3">
    <name type="scientific">Lederbergia citri</name>
    <dbReference type="NCBI Taxonomy" id="2833580"/>
    <lineage>
        <taxon>Bacteria</taxon>
        <taxon>Bacillati</taxon>
        <taxon>Bacillota</taxon>
        <taxon>Bacilli</taxon>
        <taxon>Bacillales</taxon>
        <taxon>Bacillaceae</taxon>
        <taxon>Lederbergia</taxon>
    </lineage>
</organism>
<dbReference type="RefSeq" id="WP_213126604.1">
    <property type="nucleotide sequence ID" value="NZ_JAGYPG010000004.1"/>
</dbReference>
<accession>A0A942YI97</accession>
<dbReference type="EMBL" id="JAGYPG010000004">
    <property type="protein sequence ID" value="MBS4197372.1"/>
    <property type="molecule type" value="Genomic_DNA"/>
</dbReference>
<sequence>MEIFSFISVYFMPILAIIFCLNLVEILKKIKNEQSTAKNTFWMTASFLLIVWSIAVSAVLINL</sequence>